<evidence type="ECO:0000313" key="3">
    <source>
        <dbReference type="Proteomes" id="UP000799772"/>
    </source>
</evidence>
<name>A0A9P4M4U1_9PEZI</name>
<keyword evidence="1" id="KW-0732">Signal</keyword>
<feature type="chain" id="PRO_5040108517" description="ER membrane protein complex subunit 10" evidence="1">
    <location>
        <begin position="21"/>
        <end position="202"/>
    </location>
</feature>
<dbReference type="PANTHER" id="PTHR39219:SF1">
    <property type="entry name" value="ER MEMBRANE PROTEIN COMPLEX SUBUNIT 10"/>
    <property type="match status" value="1"/>
</dbReference>
<evidence type="ECO:0000256" key="1">
    <source>
        <dbReference type="SAM" id="SignalP"/>
    </source>
</evidence>
<dbReference type="PANTHER" id="PTHR39219">
    <property type="entry name" value="ER MEMBRANE PROTEIN COMPLEX SUBUNIT 10"/>
    <property type="match status" value="1"/>
</dbReference>
<dbReference type="Pfam" id="PF21203">
    <property type="entry name" value="ECM10"/>
    <property type="match status" value="1"/>
</dbReference>
<sequence length="202" mass="21940">MLSFLPSALCLAVLTHLAAAADSTCTTSTVTIHAWSVQIATPTPLAKISQTTCGSEPPKYSLSSWIQPTEEYKDHDLVRIGHYDTSVSDVEKSWDGIVTSAASLAPGTRKVLTLHTDLNGKILHLGFRASTAKPSEGQDEVEIQVKQIQPGPKPLLNRPVVLDDTGKVKTDEKDEKTFIQKYWWVLAIFLVMQLVAGGGGKE</sequence>
<protein>
    <recommendedName>
        <fullName evidence="4">ER membrane protein complex subunit 10</fullName>
    </recommendedName>
</protein>
<dbReference type="Proteomes" id="UP000799772">
    <property type="component" value="Unassembled WGS sequence"/>
</dbReference>
<dbReference type="EMBL" id="ML978128">
    <property type="protein sequence ID" value="KAF2097288.1"/>
    <property type="molecule type" value="Genomic_DNA"/>
</dbReference>
<proteinExistence type="predicted"/>
<accession>A0A9P4M4U1</accession>
<reference evidence="2" key="1">
    <citation type="journal article" date="2020" name="Stud. Mycol.">
        <title>101 Dothideomycetes genomes: a test case for predicting lifestyles and emergence of pathogens.</title>
        <authorList>
            <person name="Haridas S."/>
            <person name="Albert R."/>
            <person name="Binder M."/>
            <person name="Bloem J."/>
            <person name="Labutti K."/>
            <person name="Salamov A."/>
            <person name="Andreopoulos B."/>
            <person name="Baker S."/>
            <person name="Barry K."/>
            <person name="Bills G."/>
            <person name="Bluhm B."/>
            <person name="Cannon C."/>
            <person name="Castanera R."/>
            <person name="Culley D."/>
            <person name="Daum C."/>
            <person name="Ezra D."/>
            <person name="Gonzalez J."/>
            <person name="Henrissat B."/>
            <person name="Kuo A."/>
            <person name="Liang C."/>
            <person name="Lipzen A."/>
            <person name="Lutzoni F."/>
            <person name="Magnuson J."/>
            <person name="Mondo S."/>
            <person name="Nolan M."/>
            <person name="Ohm R."/>
            <person name="Pangilinan J."/>
            <person name="Park H.-J."/>
            <person name="Ramirez L."/>
            <person name="Alfaro M."/>
            <person name="Sun H."/>
            <person name="Tritt A."/>
            <person name="Yoshinaga Y."/>
            <person name="Zwiers L.-H."/>
            <person name="Turgeon B."/>
            <person name="Goodwin S."/>
            <person name="Spatafora J."/>
            <person name="Crous P."/>
            <person name="Grigoriev I."/>
        </authorList>
    </citation>
    <scope>NUCLEOTIDE SEQUENCE</scope>
    <source>
        <strain evidence="2">CBS 133067</strain>
    </source>
</reference>
<evidence type="ECO:0000313" key="2">
    <source>
        <dbReference type="EMBL" id="KAF2097288.1"/>
    </source>
</evidence>
<feature type="signal peptide" evidence="1">
    <location>
        <begin position="1"/>
        <end position="20"/>
    </location>
</feature>
<evidence type="ECO:0008006" key="4">
    <source>
        <dbReference type="Google" id="ProtNLM"/>
    </source>
</evidence>
<keyword evidence="3" id="KW-1185">Reference proteome</keyword>
<dbReference type="AlphaFoldDB" id="A0A9P4M4U1"/>
<comment type="caution">
    <text evidence="2">The sequence shown here is derived from an EMBL/GenBank/DDBJ whole genome shotgun (WGS) entry which is preliminary data.</text>
</comment>
<gene>
    <name evidence="2" type="ORF">NA57DRAFT_77542</name>
</gene>
<dbReference type="OrthoDB" id="1894652at2759"/>
<organism evidence="2 3">
    <name type="scientific">Rhizodiscina lignyota</name>
    <dbReference type="NCBI Taxonomy" id="1504668"/>
    <lineage>
        <taxon>Eukaryota</taxon>
        <taxon>Fungi</taxon>
        <taxon>Dikarya</taxon>
        <taxon>Ascomycota</taxon>
        <taxon>Pezizomycotina</taxon>
        <taxon>Dothideomycetes</taxon>
        <taxon>Pleosporomycetidae</taxon>
        <taxon>Aulographales</taxon>
        <taxon>Rhizodiscinaceae</taxon>
        <taxon>Rhizodiscina</taxon>
    </lineage>
</organism>